<proteinExistence type="inferred from homology"/>
<gene>
    <name evidence="5" type="ORF">HF843_07460</name>
</gene>
<dbReference type="GO" id="GO:0004519">
    <property type="term" value="F:endonuclease activity"/>
    <property type="evidence" value="ECO:0007669"/>
    <property type="project" value="UniProtKB-KW"/>
</dbReference>
<dbReference type="Pfam" id="PF01420">
    <property type="entry name" value="Methylase_S"/>
    <property type="match status" value="2"/>
</dbReference>
<evidence type="ECO:0000259" key="4">
    <source>
        <dbReference type="Pfam" id="PF01420"/>
    </source>
</evidence>
<organism evidence="5 6">
    <name type="scientific">Bifidobacterium boum</name>
    <dbReference type="NCBI Taxonomy" id="78343"/>
    <lineage>
        <taxon>Bacteria</taxon>
        <taxon>Bacillati</taxon>
        <taxon>Actinomycetota</taxon>
        <taxon>Actinomycetes</taxon>
        <taxon>Bifidobacteriales</taxon>
        <taxon>Bifidobacteriaceae</taxon>
        <taxon>Bifidobacterium</taxon>
    </lineage>
</organism>
<evidence type="ECO:0000256" key="1">
    <source>
        <dbReference type="ARBA" id="ARBA00010923"/>
    </source>
</evidence>
<sequence>MSERLEYYCKSIADGDHQAPPKSESGIPFITISCLSPNGNGINYSDAAHVPFEYYESLPSKRKPQPGDVLLSVVGSLGIPYLVKEGDCFAFQRHIAILKPSNRILPEYLYYLLKSPSVNSYINSVAQGAAQRTLTLTQLKSMEVEVPSIDIQRKIIDRLCPYDKLIENNRKQIALLEEAAQRLYKEWFVDLRFPGAADSEIINGIPQGWHEEKLSDIANVVMGQSPKSEYYNDKGEGLPFHQGVSNFGLRFVTDKIYSTSSTRIGKAGSILFSVRAPVGRLNYTKKDIVLGRGLAAMNHRQGLQSYLYYLLKERFFKDDIIGNGSIFASISKGELLAQKFVVPTIEIAARFNSLCAPIDKQIEKCDDMLKAAQEARDRLLPKLMSGEIEV</sequence>
<evidence type="ECO:0000313" key="5">
    <source>
        <dbReference type="EMBL" id="NMF02998.1"/>
    </source>
</evidence>
<dbReference type="CDD" id="cd17495">
    <property type="entry name" value="RMtype1_S_Cep9333ORF4827P-TRD2-CR2_like"/>
    <property type="match status" value="1"/>
</dbReference>
<evidence type="ECO:0000256" key="3">
    <source>
        <dbReference type="ARBA" id="ARBA00023125"/>
    </source>
</evidence>
<dbReference type="PANTHER" id="PTHR30408:SF13">
    <property type="entry name" value="TYPE I RESTRICTION ENZYME HINDI SPECIFICITY SUBUNIT"/>
    <property type="match status" value="1"/>
</dbReference>
<accession>A0A848D8P3</accession>
<feature type="domain" description="Type I restriction modification DNA specificity" evidence="4">
    <location>
        <begin position="206"/>
        <end position="347"/>
    </location>
</feature>
<protein>
    <submittedName>
        <fullName evidence="5">Restriction endonuclease subunit S</fullName>
    </submittedName>
</protein>
<dbReference type="CDD" id="cd17246">
    <property type="entry name" value="RMtype1_S_SonII-TRD2-CR2_like"/>
    <property type="match status" value="1"/>
</dbReference>
<keyword evidence="5" id="KW-0540">Nuclease</keyword>
<dbReference type="GO" id="GO:0009307">
    <property type="term" value="P:DNA restriction-modification system"/>
    <property type="evidence" value="ECO:0007669"/>
    <property type="project" value="UniProtKB-KW"/>
</dbReference>
<name>A0A848D8P3_9BIFI</name>
<dbReference type="Gene3D" id="3.90.220.20">
    <property type="entry name" value="DNA methylase specificity domains"/>
    <property type="match status" value="2"/>
</dbReference>
<comment type="similarity">
    <text evidence="1">Belongs to the type-I restriction system S methylase family.</text>
</comment>
<dbReference type="InterPro" id="IPR052021">
    <property type="entry name" value="Type-I_RS_S_subunit"/>
</dbReference>
<reference evidence="5 6" key="1">
    <citation type="submission" date="2020-04" db="EMBL/GenBank/DDBJ databases">
        <authorList>
            <person name="Hitch T.C.A."/>
            <person name="Wylensek D."/>
            <person name="Clavel T."/>
        </authorList>
    </citation>
    <scope>NUCLEOTIDE SEQUENCE [LARGE SCALE GENOMIC DNA]</scope>
    <source>
        <strain evidence="5 6">WCA-130-P53-4B</strain>
    </source>
</reference>
<dbReference type="Proteomes" id="UP000583419">
    <property type="component" value="Unassembled WGS sequence"/>
</dbReference>
<dbReference type="RefSeq" id="WP_168973961.1">
    <property type="nucleotide sequence ID" value="NZ_JABAGJ010000010.1"/>
</dbReference>
<keyword evidence="5" id="KW-0378">Hydrolase</keyword>
<comment type="caution">
    <text evidence="5">The sequence shown here is derived from an EMBL/GenBank/DDBJ whole genome shotgun (WGS) entry which is preliminary data.</text>
</comment>
<dbReference type="EMBL" id="JABAGJ010000010">
    <property type="protein sequence ID" value="NMF02998.1"/>
    <property type="molecule type" value="Genomic_DNA"/>
</dbReference>
<evidence type="ECO:0000313" key="6">
    <source>
        <dbReference type="Proteomes" id="UP000583419"/>
    </source>
</evidence>
<evidence type="ECO:0000256" key="2">
    <source>
        <dbReference type="ARBA" id="ARBA00022747"/>
    </source>
</evidence>
<dbReference type="GO" id="GO:0003677">
    <property type="term" value="F:DNA binding"/>
    <property type="evidence" value="ECO:0007669"/>
    <property type="project" value="UniProtKB-KW"/>
</dbReference>
<dbReference type="InterPro" id="IPR044946">
    <property type="entry name" value="Restrct_endonuc_typeI_TRD_sf"/>
</dbReference>
<keyword evidence="2" id="KW-0680">Restriction system</keyword>
<dbReference type="PANTHER" id="PTHR30408">
    <property type="entry name" value="TYPE-1 RESTRICTION ENZYME ECOKI SPECIFICITY PROTEIN"/>
    <property type="match status" value="1"/>
</dbReference>
<dbReference type="InterPro" id="IPR000055">
    <property type="entry name" value="Restrct_endonuc_typeI_TRD"/>
</dbReference>
<dbReference type="SUPFAM" id="SSF116734">
    <property type="entry name" value="DNA methylase specificity domain"/>
    <property type="match status" value="2"/>
</dbReference>
<keyword evidence="5" id="KW-0255">Endonuclease</keyword>
<feature type="domain" description="Type I restriction modification DNA specificity" evidence="4">
    <location>
        <begin position="26"/>
        <end position="177"/>
    </location>
</feature>
<keyword evidence="3" id="KW-0238">DNA-binding</keyword>
<dbReference type="AlphaFoldDB" id="A0A848D8P3"/>